<comment type="caution">
    <text evidence="5">The sequence shown here is derived from an EMBL/GenBank/DDBJ whole genome shotgun (WGS) entry which is preliminary data.</text>
</comment>
<dbReference type="InterPro" id="IPR036397">
    <property type="entry name" value="RNaseH_sf"/>
</dbReference>
<gene>
    <name evidence="5" type="ORF">Pfra01_001161400</name>
</gene>
<dbReference type="SUPFAM" id="SSF56672">
    <property type="entry name" value="DNA/RNA polymerases"/>
    <property type="match status" value="1"/>
</dbReference>
<dbReference type="Proteomes" id="UP001165121">
    <property type="component" value="Unassembled WGS sequence"/>
</dbReference>
<keyword evidence="1" id="KW-0863">Zinc-finger</keyword>
<dbReference type="PROSITE" id="PS50157">
    <property type="entry name" value="ZINC_FINGER_C2H2_2"/>
    <property type="match status" value="1"/>
</dbReference>
<dbReference type="EMBL" id="BSXT01001148">
    <property type="protein sequence ID" value="GMF39278.1"/>
    <property type="molecule type" value="Genomic_DNA"/>
</dbReference>
<dbReference type="GO" id="GO:0003676">
    <property type="term" value="F:nucleic acid binding"/>
    <property type="evidence" value="ECO:0007669"/>
    <property type="project" value="InterPro"/>
</dbReference>
<protein>
    <submittedName>
        <fullName evidence="5">Unnamed protein product</fullName>
    </submittedName>
</protein>
<dbReference type="Gene3D" id="3.30.420.10">
    <property type="entry name" value="Ribonuclease H-like superfamily/Ribonuclease H"/>
    <property type="match status" value="1"/>
</dbReference>
<feature type="domain" description="Chromo" evidence="2">
    <location>
        <begin position="1601"/>
        <end position="1661"/>
    </location>
</feature>
<evidence type="ECO:0000259" key="4">
    <source>
        <dbReference type="PROSITE" id="PS50994"/>
    </source>
</evidence>
<feature type="domain" description="Integrase catalytic" evidence="4">
    <location>
        <begin position="1363"/>
        <end position="1511"/>
    </location>
</feature>
<dbReference type="PANTHER" id="PTHR33206:SF1">
    <property type="entry name" value="DNA-DIRECTED DNA POLYMERASE"/>
    <property type="match status" value="1"/>
</dbReference>
<dbReference type="InterPro" id="IPR001584">
    <property type="entry name" value="Integrase_cat-core"/>
</dbReference>
<dbReference type="GO" id="GO:0015074">
    <property type="term" value="P:DNA integration"/>
    <property type="evidence" value="ECO:0007669"/>
    <property type="project" value="InterPro"/>
</dbReference>
<dbReference type="Pfam" id="PF00385">
    <property type="entry name" value="Chromo"/>
    <property type="match status" value="1"/>
</dbReference>
<dbReference type="SUPFAM" id="SSF54160">
    <property type="entry name" value="Chromo domain-like"/>
    <property type="match status" value="1"/>
</dbReference>
<evidence type="ECO:0000259" key="2">
    <source>
        <dbReference type="PROSITE" id="PS50013"/>
    </source>
</evidence>
<dbReference type="InterPro" id="IPR012337">
    <property type="entry name" value="RNaseH-like_sf"/>
</dbReference>
<dbReference type="InterPro" id="IPR013087">
    <property type="entry name" value="Znf_C2H2_type"/>
</dbReference>
<keyword evidence="1" id="KW-0479">Metal-binding</keyword>
<evidence type="ECO:0000313" key="5">
    <source>
        <dbReference type="EMBL" id="GMF39278.1"/>
    </source>
</evidence>
<dbReference type="InterPro" id="IPR043502">
    <property type="entry name" value="DNA/RNA_pol_sf"/>
</dbReference>
<dbReference type="OrthoDB" id="90214at2759"/>
<dbReference type="SUPFAM" id="SSF53098">
    <property type="entry name" value="Ribonuclease H-like"/>
    <property type="match status" value="1"/>
</dbReference>
<reference evidence="5" key="1">
    <citation type="submission" date="2023-04" db="EMBL/GenBank/DDBJ databases">
        <title>Phytophthora fragariaefolia NBRC 109709.</title>
        <authorList>
            <person name="Ichikawa N."/>
            <person name="Sato H."/>
            <person name="Tonouchi N."/>
        </authorList>
    </citation>
    <scope>NUCLEOTIDE SEQUENCE</scope>
    <source>
        <strain evidence="5">NBRC 109709</strain>
    </source>
</reference>
<dbReference type="InterPro" id="IPR023780">
    <property type="entry name" value="Chromo_domain"/>
</dbReference>
<accession>A0A9W6XIK9</accession>
<keyword evidence="1" id="KW-0862">Zinc</keyword>
<keyword evidence="6" id="KW-1185">Reference proteome</keyword>
<feature type="domain" description="C2H2-type" evidence="3">
    <location>
        <begin position="337"/>
        <end position="369"/>
    </location>
</feature>
<evidence type="ECO:0000259" key="3">
    <source>
        <dbReference type="PROSITE" id="PS50157"/>
    </source>
</evidence>
<dbReference type="SMART" id="SM00298">
    <property type="entry name" value="CHROMO"/>
    <property type="match status" value="1"/>
</dbReference>
<proteinExistence type="predicted"/>
<evidence type="ECO:0000313" key="6">
    <source>
        <dbReference type="Proteomes" id="UP001165121"/>
    </source>
</evidence>
<name>A0A9W6XIK9_9STRA</name>
<dbReference type="PANTHER" id="PTHR33206">
    <property type="entry name" value="PROTEIN CBG10425"/>
    <property type="match status" value="1"/>
</dbReference>
<sequence length="1661" mass="191508">MFAYELEGLKRLNIQPIRWGSSYRIKVRGKTGRMVYISNISHPTNQKLVAKQYKISLGKLQKNVAADFKDDSKHRFYQGKHTESHLYEGIQPAEFYDKLENVLATQKSAFKVNIALGYKLVSRTDDSETRYFHPNISNTSVFSTPVAINSKADIRKKVISEIRSMELADKLNYPSSGYMVKGITGFKIYIYQRDHALGDSEAVIPKVIRDNKHVTNFPKTNNKCVFHCIAYHKQEGAKKDPRRIQALVKQAFKQYCSYKEITYTLGLFRNFKPIDILQFDELEECFKLNINIFTMDVETGKVECIRCSDKDYDSINILSHENHALYITNVDMLQQKYQCSKCEMVFVSSDKLRNHKKNQCELVNIESFPAQPTIYQPAPNTIRSMLTKYSIKDADHYIDHFIVYDFEAILKPTGVKHGENTIFTNEHIPVSVSVADSLTEEVRCFVSDDPKELLKDTFQYIKEVAAKIQQYNVSKYESLLRKIINVYGLTGMEIPGVNLGKKYNMTDVMNWIKEGKYGSFFDFHSSLGFGKQRSDYRKQKQQLDQVPVFGFNSGRYDINLIKADLFAVIGTDNITSVIKNPSYMCIATSDMKMLDISNYVPAGTSYAKYLSTYLGECKCDDKIRCVCGLGKGIFPYEYITSFDVLSQPEVPPKSAFDSALRSTSISDEDYARVQFVWEHYGMKSINDLLIWYNNLDVVPFIKAIKAQREFFKRFDLDMFTDGVSLPGLSEKVMYQTCFNNLQQPSKEPAEAFDFPASRLSGYKTQDADADREFNMTLEHLNDLLERQKYLCGLCYKQLTADTASADRINNKLGHIDGNILISCVGCNVARKNMSLKGFRHKKLLEFNSDRLVYSIDREEKDIYAKMKANIVGGPSIIFNRYAKRNETKIRGGKICKKIIGYDANALYLGSLGKDMPCGRLTSIEAYPGIVDDILNDKIFGYLECDIRTPEHLKPYFSEMTAIFKNILIDCGDESVIGQHMFEYNEERKQSRSKPARKLIGSYFGEETLIYTPLHKWYIAHGLKITKTYSFIKASPHKVFAPFMDAVSNARREGDPDKSKAMIAEMMKLVGNSAFGRSGMDMSKHKEVRYESDDKAIKAKIEHFTFHGMEELNDSCEYTMKKRKLNNMNPIHVSIAIFQLVKLRMLEFYYDCIDFYIPRSDFQYQEMDTDSGYIAFSDEKPFPNLVKSELLDHYNEHKYEWFPRDYNETVAMFDRRTPGLFKEEWSGDAMVSLSSKNYICYLPDESYKVKVSAKGVQQSGGRNGDVLNPDDFESVVRDRITLQGTNKGFRLSKESKSIITYTQTKTALIYYYDKRRVLADALYQKAKQLEPKITMKIVKKWYSNQSDIQRFQEQKKRYDGFKIASTNPNSWQMDLAFWEKRPILTAININSRLGYAKLLTNKTGPTVLAAIRGFVRLHMVDILTIDNGSEFMNQQAQKLFKTKKIDHFNNEPGDHAKMGKIERFNRTLKQRLVKIEPKRLTQNLIAAVIENYNSTTHRSIGMTPNEAKGKVIASELVHNQAEAERIENEFEVGEKVLYRLKTKTFDKEAARWSKAVYSVVGIDGYRIQIKSKNGHTLYKGPNDLKIVKAEPSEAVINRGDILEVEKILDHRKMRPGKYKYLVRWLGNELDSWEPQDNLRLVNKNKRSTLENEYWKSIKNESN</sequence>
<evidence type="ECO:0000256" key="1">
    <source>
        <dbReference type="PROSITE-ProRule" id="PRU00042"/>
    </source>
</evidence>
<dbReference type="InterPro" id="IPR000953">
    <property type="entry name" value="Chromo/chromo_shadow_dom"/>
</dbReference>
<dbReference type="PROSITE" id="PS50994">
    <property type="entry name" value="INTEGRASE"/>
    <property type="match status" value="1"/>
</dbReference>
<dbReference type="CDD" id="cd00024">
    <property type="entry name" value="CD_CSD"/>
    <property type="match status" value="1"/>
</dbReference>
<dbReference type="InterPro" id="IPR016197">
    <property type="entry name" value="Chromo-like_dom_sf"/>
</dbReference>
<dbReference type="Gene3D" id="2.40.50.40">
    <property type="match status" value="1"/>
</dbReference>
<organism evidence="5 6">
    <name type="scientific">Phytophthora fragariaefolia</name>
    <dbReference type="NCBI Taxonomy" id="1490495"/>
    <lineage>
        <taxon>Eukaryota</taxon>
        <taxon>Sar</taxon>
        <taxon>Stramenopiles</taxon>
        <taxon>Oomycota</taxon>
        <taxon>Peronosporomycetes</taxon>
        <taxon>Peronosporales</taxon>
        <taxon>Peronosporaceae</taxon>
        <taxon>Phytophthora</taxon>
    </lineage>
</organism>
<dbReference type="GO" id="GO:0008270">
    <property type="term" value="F:zinc ion binding"/>
    <property type="evidence" value="ECO:0007669"/>
    <property type="project" value="UniProtKB-KW"/>
</dbReference>
<dbReference type="PROSITE" id="PS50013">
    <property type="entry name" value="CHROMO_2"/>
    <property type="match status" value="1"/>
</dbReference>